<accession>A0A447CNR8</accession>
<dbReference type="EMBL" id="WNKV01000004">
    <property type="protein sequence ID" value="MTW15918.1"/>
    <property type="molecule type" value="Genomic_DNA"/>
</dbReference>
<feature type="chain" id="PRO_5041167475" evidence="1">
    <location>
        <begin position="20"/>
        <end position="95"/>
    </location>
</feature>
<evidence type="ECO:0000313" key="5">
    <source>
        <dbReference type="Proteomes" id="UP000438991"/>
    </source>
</evidence>
<dbReference type="AlphaFoldDB" id="A0A447CNR8"/>
<proteinExistence type="predicted"/>
<evidence type="ECO:0000313" key="4">
    <source>
        <dbReference type="Proteomes" id="UP000289200"/>
    </source>
</evidence>
<dbReference type="Proteomes" id="UP000438991">
    <property type="component" value="Unassembled WGS sequence"/>
</dbReference>
<comment type="caution">
    <text evidence="3">The sequence shown here is derived from an EMBL/GenBank/DDBJ whole genome shotgun (WGS) entry which is preliminary data.</text>
</comment>
<reference evidence="4" key="2">
    <citation type="submission" date="2018-10" db="EMBL/GenBank/DDBJ databases">
        <authorList>
            <person name="Peiro R."/>
            <person name="Begona"/>
            <person name="Cbmso G."/>
            <person name="Lopez M."/>
            <person name="Gonzalez S."/>
            <person name="Sacristan E."/>
            <person name="Castillo E."/>
        </authorList>
    </citation>
    <scope>NUCLEOTIDE SEQUENCE [LARGE SCALE GENOMIC DNA]</scope>
</reference>
<evidence type="ECO:0000313" key="2">
    <source>
        <dbReference type="EMBL" id="MTW15918.1"/>
    </source>
</evidence>
<dbReference type="RefSeq" id="WP_111383308.1">
    <property type="nucleotide sequence ID" value="NZ_NPEW01000003.1"/>
</dbReference>
<keyword evidence="1" id="KW-0732">Signal</keyword>
<keyword evidence="4" id="KW-1185">Reference proteome</keyword>
<dbReference type="PROSITE" id="PS51257">
    <property type="entry name" value="PROKAR_LIPOPROTEIN"/>
    <property type="match status" value="1"/>
</dbReference>
<dbReference type="EMBL" id="UWOC01000011">
    <property type="protein sequence ID" value="VCU06822.1"/>
    <property type="molecule type" value="Genomic_DNA"/>
</dbReference>
<feature type="signal peptide" evidence="1">
    <location>
        <begin position="1"/>
        <end position="19"/>
    </location>
</feature>
<name>A0A447CNR8_9BRAD</name>
<sequence>MRLLSTCAMMLLLASPAAAQTFTTGCGWGSRSVFCQSKWLSGPVAVAGQLDYVEMRKVSADERAVWQTRCRPRDVTDRYGVVHVVYAAAGCQYGP</sequence>
<evidence type="ECO:0000256" key="1">
    <source>
        <dbReference type="SAM" id="SignalP"/>
    </source>
</evidence>
<evidence type="ECO:0000313" key="3">
    <source>
        <dbReference type="EMBL" id="VCU06822.1"/>
    </source>
</evidence>
<dbReference type="Proteomes" id="UP000289200">
    <property type="component" value="Unassembled WGS sequence"/>
</dbReference>
<protein>
    <submittedName>
        <fullName evidence="3">Uncharacterized protein</fullName>
    </submittedName>
</protein>
<reference evidence="3" key="1">
    <citation type="submission" date="2018-10" db="EMBL/GenBank/DDBJ databases">
        <authorList>
            <person name="Peiro R."/>
            <person name="Begona"/>
            <person name="Cbmso G."/>
            <person name="Lopez M."/>
            <person name="Gonzalez S."/>
            <person name="Sacristan E."/>
            <person name="Castillo E."/>
        </authorList>
    </citation>
    <scope>NUCLEOTIDE SEQUENCE</scope>
    <source>
        <strain evidence="3">Rhod_genome</strain>
    </source>
</reference>
<gene>
    <name evidence="2" type="ORF">GJ689_06820</name>
    <name evidence="3" type="ORF">RHODGE_RHODGE_00146</name>
</gene>
<organism evidence="3 4">
    <name type="scientific">Rhodoplanes serenus</name>
    <dbReference type="NCBI Taxonomy" id="200615"/>
    <lineage>
        <taxon>Bacteria</taxon>
        <taxon>Pseudomonadati</taxon>
        <taxon>Pseudomonadota</taxon>
        <taxon>Alphaproteobacteria</taxon>
        <taxon>Hyphomicrobiales</taxon>
        <taxon>Nitrobacteraceae</taxon>
        <taxon>Rhodoplanes</taxon>
    </lineage>
</organism>
<reference evidence="2 5" key="3">
    <citation type="submission" date="2019-11" db="EMBL/GenBank/DDBJ databases">
        <title>Whole-genome sequence of Rhodoplanes serenus DSM 18633, type strain.</title>
        <authorList>
            <person name="Kyndt J.A."/>
            <person name="Meyer T.E."/>
        </authorList>
    </citation>
    <scope>NUCLEOTIDE SEQUENCE [LARGE SCALE GENOMIC DNA]</scope>
    <source>
        <strain evidence="2 5">DSM 18633</strain>
    </source>
</reference>